<evidence type="ECO:0000256" key="5">
    <source>
        <dbReference type="HAMAP-Rule" id="MF_01925"/>
    </source>
</evidence>
<comment type="pathway">
    <text evidence="5 7">Amino-acid biosynthesis; L-proline biosynthesis; L-proline from L-glutamate 5-semialdehyde: step 1/1.</text>
</comment>
<dbReference type="HAMAP" id="MF_01925">
    <property type="entry name" value="P5C_reductase"/>
    <property type="match status" value="1"/>
</dbReference>
<comment type="subcellular location">
    <subcellularLocation>
        <location evidence="5">Cytoplasm</location>
    </subcellularLocation>
</comment>
<evidence type="ECO:0000313" key="11">
    <source>
        <dbReference type="Proteomes" id="UP001224122"/>
    </source>
</evidence>
<keyword evidence="5" id="KW-0963">Cytoplasm</keyword>
<evidence type="ECO:0000256" key="7">
    <source>
        <dbReference type="RuleBase" id="RU003903"/>
    </source>
</evidence>
<dbReference type="Gene3D" id="1.10.3730.10">
    <property type="entry name" value="ProC C-terminal domain-like"/>
    <property type="match status" value="1"/>
</dbReference>
<dbReference type="InterPro" id="IPR036291">
    <property type="entry name" value="NAD(P)-bd_dom_sf"/>
</dbReference>
<dbReference type="PIRSF" id="PIRSF000193">
    <property type="entry name" value="Pyrrol-5-carb_rd"/>
    <property type="match status" value="1"/>
</dbReference>
<dbReference type="InterPro" id="IPR053790">
    <property type="entry name" value="P5CR-like_CS"/>
</dbReference>
<dbReference type="PANTHER" id="PTHR11645">
    <property type="entry name" value="PYRROLINE-5-CARBOXYLATE REDUCTASE"/>
    <property type="match status" value="1"/>
</dbReference>
<dbReference type="SUPFAM" id="SSF51735">
    <property type="entry name" value="NAD(P)-binding Rossmann-fold domains"/>
    <property type="match status" value="1"/>
</dbReference>
<dbReference type="InterPro" id="IPR028939">
    <property type="entry name" value="P5C_Rdtase_cat_N"/>
</dbReference>
<comment type="function">
    <text evidence="5">Catalyzes the reduction of 1-pyrroline-5-carboxylate (PCA) to L-proline.</text>
</comment>
<dbReference type="InterPro" id="IPR008927">
    <property type="entry name" value="6-PGluconate_DH-like_C_sf"/>
</dbReference>
<dbReference type="PANTHER" id="PTHR11645:SF0">
    <property type="entry name" value="PYRROLINE-5-CARBOXYLATE REDUCTASE 3"/>
    <property type="match status" value="1"/>
</dbReference>
<evidence type="ECO:0000313" key="10">
    <source>
        <dbReference type="EMBL" id="MDQ0198038.1"/>
    </source>
</evidence>
<evidence type="ECO:0000259" key="9">
    <source>
        <dbReference type="Pfam" id="PF14748"/>
    </source>
</evidence>
<reference evidence="10 11" key="1">
    <citation type="submission" date="2023-07" db="EMBL/GenBank/DDBJ databases">
        <title>Genomic Encyclopedia of Type Strains, Phase IV (KMG-IV): sequencing the most valuable type-strain genomes for metagenomic binning, comparative biology and taxonomic classification.</title>
        <authorList>
            <person name="Goeker M."/>
        </authorList>
    </citation>
    <scope>NUCLEOTIDE SEQUENCE [LARGE SCALE GENOMIC DNA]</scope>
    <source>
        <strain evidence="10 11">DSM 27594</strain>
    </source>
</reference>
<accession>A0ABT9XR77</accession>
<evidence type="ECO:0000256" key="1">
    <source>
        <dbReference type="ARBA" id="ARBA00005525"/>
    </source>
</evidence>
<feature type="domain" description="Pyrroline-5-carboxylate reductase dimerisation" evidence="9">
    <location>
        <begin position="162"/>
        <end position="266"/>
    </location>
</feature>
<evidence type="ECO:0000256" key="6">
    <source>
        <dbReference type="NCBIfam" id="TIGR00112"/>
    </source>
</evidence>
<name>A0ABT9XR77_9BACI</name>
<evidence type="ECO:0000256" key="3">
    <source>
        <dbReference type="ARBA" id="ARBA00022857"/>
    </source>
</evidence>
<keyword evidence="5 7" id="KW-0028">Amino-acid biosynthesis</keyword>
<keyword evidence="4 5" id="KW-0560">Oxidoreductase</keyword>
<comment type="caution">
    <text evidence="10">The sequence shown here is derived from an EMBL/GenBank/DDBJ whole genome shotgun (WGS) entry which is preliminary data.</text>
</comment>
<dbReference type="Gene3D" id="3.40.50.720">
    <property type="entry name" value="NAD(P)-binding Rossmann-like Domain"/>
    <property type="match status" value="1"/>
</dbReference>
<evidence type="ECO:0000256" key="4">
    <source>
        <dbReference type="ARBA" id="ARBA00023002"/>
    </source>
</evidence>
<sequence length="267" mass="28672">MNKTIGFIGAGKMAQAMIEGIVNSNMIANRNIIASAATEKTLEKMTKTYGIVTTFNNEEVARISDILILAVKPDLHAHVIEEIKSEIKQNVIIVTIAAGITLADIEKAFGFQVKAVRTMPNTPSLVGEGMSAICPNNFLSEEELTEVEQVFHTFGKTERLEENLMDAVPAISGSSPAYVYMFIEALADGGVREGIPRDKAYRLAAQAVLGAAKMVLKTGIHPGALKDNVCTPGGATIEAVTVLEEKQFRGSVLSAMESCTEKVKKLS</sequence>
<dbReference type="Pfam" id="PF14748">
    <property type="entry name" value="P5CR_dimer"/>
    <property type="match status" value="1"/>
</dbReference>
<dbReference type="GO" id="GO:0004735">
    <property type="term" value="F:pyrroline-5-carboxylate reductase activity"/>
    <property type="evidence" value="ECO:0007669"/>
    <property type="project" value="UniProtKB-EC"/>
</dbReference>
<dbReference type="Proteomes" id="UP001224122">
    <property type="component" value="Unassembled WGS sequence"/>
</dbReference>
<dbReference type="Pfam" id="PF03807">
    <property type="entry name" value="F420_oxidored"/>
    <property type="match status" value="1"/>
</dbReference>
<keyword evidence="3 5" id="KW-0521">NADP</keyword>
<dbReference type="EC" id="1.5.1.2" evidence="5 6"/>
<keyword evidence="11" id="KW-1185">Reference proteome</keyword>
<dbReference type="InterPro" id="IPR000304">
    <property type="entry name" value="Pyrroline-COOH_reductase"/>
</dbReference>
<comment type="catalytic activity">
    <reaction evidence="5">
        <text>L-proline + NAD(+) = (S)-1-pyrroline-5-carboxylate + NADH + 2 H(+)</text>
        <dbReference type="Rhea" id="RHEA:14105"/>
        <dbReference type="ChEBI" id="CHEBI:15378"/>
        <dbReference type="ChEBI" id="CHEBI:17388"/>
        <dbReference type="ChEBI" id="CHEBI:57540"/>
        <dbReference type="ChEBI" id="CHEBI:57945"/>
        <dbReference type="ChEBI" id="CHEBI:60039"/>
        <dbReference type="EC" id="1.5.1.2"/>
    </reaction>
</comment>
<dbReference type="RefSeq" id="WP_307405383.1">
    <property type="nucleotide sequence ID" value="NZ_JAUSTW010000002.1"/>
</dbReference>
<evidence type="ECO:0000256" key="2">
    <source>
        <dbReference type="ARBA" id="ARBA00022650"/>
    </source>
</evidence>
<evidence type="ECO:0000259" key="8">
    <source>
        <dbReference type="Pfam" id="PF03807"/>
    </source>
</evidence>
<proteinExistence type="inferred from homology"/>
<feature type="domain" description="Pyrroline-5-carboxylate reductase catalytic N-terminal" evidence="8">
    <location>
        <begin position="4"/>
        <end position="99"/>
    </location>
</feature>
<comment type="catalytic activity">
    <reaction evidence="5 7">
        <text>L-proline + NADP(+) = (S)-1-pyrroline-5-carboxylate + NADPH + 2 H(+)</text>
        <dbReference type="Rhea" id="RHEA:14109"/>
        <dbReference type="ChEBI" id="CHEBI:15378"/>
        <dbReference type="ChEBI" id="CHEBI:17388"/>
        <dbReference type="ChEBI" id="CHEBI:57783"/>
        <dbReference type="ChEBI" id="CHEBI:58349"/>
        <dbReference type="ChEBI" id="CHEBI:60039"/>
        <dbReference type="EC" id="1.5.1.2"/>
    </reaction>
</comment>
<dbReference type="InterPro" id="IPR029036">
    <property type="entry name" value="P5CR_dimer"/>
</dbReference>
<dbReference type="EMBL" id="JAUSTW010000002">
    <property type="protein sequence ID" value="MDQ0198038.1"/>
    <property type="molecule type" value="Genomic_DNA"/>
</dbReference>
<comment type="similarity">
    <text evidence="1 5 7">Belongs to the pyrroline-5-carboxylate reductase family.</text>
</comment>
<keyword evidence="2 5" id="KW-0641">Proline biosynthesis</keyword>
<dbReference type="SUPFAM" id="SSF48179">
    <property type="entry name" value="6-phosphogluconate dehydrogenase C-terminal domain-like"/>
    <property type="match status" value="1"/>
</dbReference>
<dbReference type="PROSITE" id="PS00521">
    <property type="entry name" value="P5CR"/>
    <property type="match status" value="1"/>
</dbReference>
<organism evidence="10 11">
    <name type="scientific">Neobacillus ginsengisoli</name>
    <dbReference type="NCBI Taxonomy" id="904295"/>
    <lineage>
        <taxon>Bacteria</taxon>
        <taxon>Bacillati</taxon>
        <taxon>Bacillota</taxon>
        <taxon>Bacilli</taxon>
        <taxon>Bacillales</taxon>
        <taxon>Bacillaceae</taxon>
        <taxon>Neobacillus</taxon>
    </lineage>
</organism>
<protein>
    <recommendedName>
        <fullName evidence="5 6">Pyrroline-5-carboxylate reductase</fullName>
        <shortName evidence="5">P5C reductase</shortName>
        <shortName evidence="5">P5CR</shortName>
        <ecNumber evidence="5 6">1.5.1.2</ecNumber>
    </recommendedName>
    <alternativeName>
        <fullName evidence="5">PCA reductase</fullName>
    </alternativeName>
</protein>
<dbReference type="NCBIfam" id="TIGR00112">
    <property type="entry name" value="proC"/>
    <property type="match status" value="1"/>
</dbReference>
<gene>
    <name evidence="5" type="primary">proC</name>
    <name evidence="10" type="ORF">J2S10_001179</name>
</gene>